<proteinExistence type="predicted"/>
<evidence type="ECO:0000259" key="1">
    <source>
        <dbReference type="PROSITE" id="PS50943"/>
    </source>
</evidence>
<dbReference type="InterPro" id="IPR001387">
    <property type="entry name" value="Cro/C1-type_HTH"/>
</dbReference>
<keyword evidence="2" id="KW-0238">DNA-binding</keyword>
<accession>A0A560L579</accession>
<evidence type="ECO:0000313" key="2">
    <source>
        <dbReference type="EMBL" id="TWB90452.1"/>
    </source>
</evidence>
<dbReference type="Proteomes" id="UP000321304">
    <property type="component" value="Unassembled WGS sequence"/>
</dbReference>
<protein>
    <submittedName>
        <fullName evidence="2">DNA-binding transcriptional regulator YiaG</fullName>
    </submittedName>
</protein>
<dbReference type="InterPro" id="IPR010982">
    <property type="entry name" value="Lambda_DNA-bd_dom_sf"/>
</dbReference>
<reference evidence="2 3" key="1">
    <citation type="submission" date="2019-06" db="EMBL/GenBank/DDBJ databases">
        <title>Genomic Encyclopedia of Type Strains, Phase IV (KMG-V): Genome sequencing to study the core and pangenomes of soil and plant-associated prokaryotes.</title>
        <authorList>
            <person name="Whitman W."/>
        </authorList>
    </citation>
    <scope>NUCLEOTIDE SEQUENCE [LARGE SCALE GENOMIC DNA]</scope>
    <source>
        <strain evidence="2 3">BR 10355</strain>
    </source>
</reference>
<dbReference type="CDD" id="cd00093">
    <property type="entry name" value="HTH_XRE"/>
    <property type="match status" value="1"/>
</dbReference>
<keyword evidence="3" id="KW-1185">Reference proteome</keyword>
<dbReference type="SUPFAM" id="SSF47413">
    <property type="entry name" value="lambda repressor-like DNA-binding domains"/>
    <property type="match status" value="1"/>
</dbReference>
<dbReference type="EMBL" id="VITY01000014">
    <property type="protein sequence ID" value="TWB90452.1"/>
    <property type="molecule type" value="Genomic_DNA"/>
</dbReference>
<dbReference type="AlphaFoldDB" id="A0A560L579"/>
<feature type="domain" description="HTH cro/C1-type" evidence="1">
    <location>
        <begin position="60"/>
        <end position="107"/>
    </location>
</feature>
<comment type="caution">
    <text evidence="2">The sequence shown here is derived from an EMBL/GenBank/DDBJ whole genome shotgun (WGS) entry which is preliminary data.</text>
</comment>
<dbReference type="GO" id="GO:0003677">
    <property type="term" value="F:DNA binding"/>
    <property type="evidence" value="ECO:0007669"/>
    <property type="project" value="UniProtKB-KW"/>
</dbReference>
<dbReference type="RefSeq" id="WP_208764082.1">
    <property type="nucleotide sequence ID" value="NZ_VITY01000014.1"/>
</dbReference>
<evidence type="ECO:0000313" key="3">
    <source>
        <dbReference type="Proteomes" id="UP000321304"/>
    </source>
</evidence>
<dbReference type="Gene3D" id="1.10.260.40">
    <property type="entry name" value="lambda repressor-like DNA-binding domains"/>
    <property type="match status" value="1"/>
</dbReference>
<sequence length="158" mass="18022">MSRRYHYTESGLDNIYLLDGFTIHKTPYGEGVAIQNTAGLHKAIGKYLVARPIPLNGAEVRFLRTEMELTQRDLAGIIGATEQTLRLWEKNRGKFIPGTADRLLRALYSEFVGGDVHIRKMLERLADLDRQENGPTCFKKNNSNWKPLHVPQLEQMQA</sequence>
<dbReference type="PROSITE" id="PS50943">
    <property type="entry name" value="HTH_CROC1"/>
    <property type="match status" value="1"/>
</dbReference>
<name>A0A560L579_9BRAD</name>
<organism evidence="2 3">
    <name type="scientific">Bradyrhizobium macuxiense</name>
    <dbReference type="NCBI Taxonomy" id="1755647"/>
    <lineage>
        <taxon>Bacteria</taxon>
        <taxon>Pseudomonadati</taxon>
        <taxon>Pseudomonadota</taxon>
        <taxon>Alphaproteobacteria</taxon>
        <taxon>Hyphomicrobiales</taxon>
        <taxon>Nitrobacteraceae</taxon>
        <taxon>Bradyrhizobium</taxon>
    </lineage>
</organism>
<gene>
    <name evidence="2" type="ORF">FBZ93_1144</name>
</gene>